<evidence type="ECO:0000313" key="2">
    <source>
        <dbReference type="Proteomes" id="UP000694892"/>
    </source>
</evidence>
<protein>
    <submittedName>
        <fullName evidence="1">Uncharacterized protein</fullName>
    </submittedName>
</protein>
<accession>A0A974DDR0</accession>
<dbReference type="EMBL" id="CM004470">
    <property type="protein sequence ID" value="OCT90219.1"/>
    <property type="molecule type" value="Genomic_DNA"/>
</dbReference>
<dbReference type="Proteomes" id="UP000694892">
    <property type="component" value="Chromosome 3L"/>
</dbReference>
<dbReference type="AlphaFoldDB" id="A0A974DDR0"/>
<proteinExistence type="predicted"/>
<gene>
    <name evidence="1" type="ORF">XELAEV_18018832mg</name>
</gene>
<organism evidence="1 2">
    <name type="scientific">Xenopus laevis</name>
    <name type="common">African clawed frog</name>
    <dbReference type="NCBI Taxonomy" id="8355"/>
    <lineage>
        <taxon>Eukaryota</taxon>
        <taxon>Metazoa</taxon>
        <taxon>Chordata</taxon>
        <taxon>Craniata</taxon>
        <taxon>Vertebrata</taxon>
        <taxon>Euteleostomi</taxon>
        <taxon>Amphibia</taxon>
        <taxon>Batrachia</taxon>
        <taxon>Anura</taxon>
        <taxon>Pipoidea</taxon>
        <taxon>Pipidae</taxon>
        <taxon>Xenopodinae</taxon>
        <taxon>Xenopus</taxon>
        <taxon>Xenopus</taxon>
    </lineage>
</organism>
<reference evidence="2" key="1">
    <citation type="journal article" date="2016" name="Nature">
        <title>Genome evolution in the allotetraploid frog Xenopus laevis.</title>
        <authorList>
            <person name="Session A.M."/>
            <person name="Uno Y."/>
            <person name="Kwon T."/>
            <person name="Chapman J.A."/>
            <person name="Toyoda A."/>
            <person name="Takahashi S."/>
            <person name="Fukui A."/>
            <person name="Hikosaka A."/>
            <person name="Suzuki A."/>
            <person name="Kondo M."/>
            <person name="van Heeringen S.J."/>
            <person name="Quigley I."/>
            <person name="Heinz S."/>
            <person name="Ogino H."/>
            <person name="Ochi H."/>
            <person name="Hellsten U."/>
            <person name="Lyons J.B."/>
            <person name="Simakov O."/>
            <person name="Putnam N."/>
            <person name="Stites J."/>
            <person name="Kuroki Y."/>
            <person name="Tanaka T."/>
            <person name="Michiue T."/>
            <person name="Watanabe M."/>
            <person name="Bogdanovic O."/>
            <person name="Lister R."/>
            <person name="Georgiou G."/>
            <person name="Paranjpe S.S."/>
            <person name="van Kruijsbergen I."/>
            <person name="Shu S."/>
            <person name="Carlson J."/>
            <person name="Kinoshita T."/>
            <person name="Ohta Y."/>
            <person name="Mawaribuchi S."/>
            <person name="Jenkins J."/>
            <person name="Grimwood J."/>
            <person name="Schmutz J."/>
            <person name="Mitros T."/>
            <person name="Mozaffari S.V."/>
            <person name="Suzuki Y."/>
            <person name="Haramoto Y."/>
            <person name="Yamamoto T.S."/>
            <person name="Takagi C."/>
            <person name="Heald R."/>
            <person name="Miller K."/>
            <person name="Haudenschild C."/>
            <person name="Kitzman J."/>
            <person name="Nakayama T."/>
            <person name="Izutsu Y."/>
            <person name="Robert J."/>
            <person name="Fortriede J."/>
            <person name="Burns K."/>
            <person name="Lotay V."/>
            <person name="Karimi K."/>
            <person name="Yasuoka Y."/>
            <person name="Dichmann D.S."/>
            <person name="Flajnik M.F."/>
            <person name="Houston D.W."/>
            <person name="Shendure J."/>
            <person name="DuPasquier L."/>
            <person name="Vize P.D."/>
            <person name="Zorn A.M."/>
            <person name="Ito M."/>
            <person name="Marcotte E.M."/>
            <person name="Wallingford J.B."/>
            <person name="Ito Y."/>
            <person name="Asashima M."/>
            <person name="Ueno N."/>
            <person name="Matsuda Y."/>
            <person name="Veenstra G.J."/>
            <person name="Fujiyama A."/>
            <person name="Harland R.M."/>
            <person name="Taira M."/>
            <person name="Rokhsar D.S."/>
        </authorList>
    </citation>
    <scope>NUCLEOTIDE SEQUENCE [LARGE SCALE GENOMIC DNA]</scope>
    <source>
        <strain evidence="2">J</strain>
    </source>
</reference>
<sequence length="73" mass="8464">MQNANRKTCDIQLGKEMLMSIVIVMTISFGRKAETKIMSWNARLHKKKYMGVCSWDTRHTSTIIIMFPSTVVR</sequence>
<name>A0A974DDR0_XENLA</name>
<evidence type="ECO:0000313" key="1">
    <source>
        <dbReference type="EMBL" id="OCT90219.1"/>
    </source>
</evidence>